<dbReference type="EMBL" id="FBVY01000014">
    <property type="protein sequence ID" value="CUW92136.1"/>
    <property type="molecule type" value="Genomic_DNA"/>
</dbReference>
<sequence>MPDLKAAARRMRSATSVLVGLTVFIALLMAGRGISDAAGATVSRGADGRGCAGCDRCIRETIALTTGALTIPPDFERQPASLRIVAI</sequence>
<keyword evidence="2" id="KW-1185">Reference proteome</keyword>
<accession>A0A9W5F420</accession>
<evidence type="ECO:0000313" key="1">
    <source>
        <dbReference type="EMBL" id="CUW92136.1"/>
    </source>
</evidence>
<evidence type="ECO:0000313" key="2">
    <source>
        <dbReference type="Proteomes" id="UP000191933"/>
    </source>
</evidence>
<proteinExistence type="predicted"/>
<name>A0A9W5F420_9HYPH</name>
<organism evidence="1 2">
    <name type="scientific">Agrobacterium genomosp. 2 str. CFBP 5494</name>
    <dbReference type="NCBI Taxonomy" id="1183436"/>
    <lineage>
        <taxon>Bacteria</taxon>
        <taxon>Pseudomonadati</taxon>
        <taxon>Pseudomonadota</taxon>
        <taxon>Alphaproteobacteria</taxon>
        <taxon>Hyphomicrobiales</taxon>
        <taxon>Rhizobiaceae</taxon>
        <taxon>Rhizobium/Agrobacterium group</taxon>
        <taxon>Agrobacterium</taxon>
        <taxon>Agrobacterium tumefaciens complex</taxon>
    </lineage>
</organism>
<protein>
    <submittedName>
        <fullName evidence="1">Uncharacterized protein</fullName>
    </submittedName>
</protein>
<comment type="caution">
    <text evidence="1">The sequence shown here is derived from an EMBL/GenBank/DDBJ whole genome shotgun (WGS) entry which is preliminary data.</text>
</comment>
<dbReference type="AlphaFoldDB" id="A0A9W5F420"/>
<gene>
    <name evidence="1" type="ORF">AGR2A_Cc30201</name>
</gene>
<dbReference type="Proteomes" id="UP000191933">
    <property type="component" value="Unassembled WGS sequence"/>
</dbReference>
<reference evidence="1 2" key="1">
    <citation type="submission" date="2016-01" db="EMBL/GenBank/DDBJ databases">
        <authorList>
            <person name="Regsiter A."/>
            <person name="william w."/>
        </authorList>
    </citation>
    <scope>NUCLEOTIDE SEQUENCE [LARGE SCALE GENOMIC DNA]</scope>
    <source>
        <strain evidence="1 2">CFBP 5494</strain>
    </source>
</reference>